<dbReference type="EMBL" id="FQZG01000006">
    <property type="protein sequence ID" value="SHI45367.1"/>
    <property type="molecule type" value="Genomic_DNA"/>
</dbReference>
<keyword evidence="2" id="KW-0479">Metal-binding</keyword>
<name>A0A1M6B9N0_9ACTN</name>
<dbReference type="InterPro" id="IPR037094">
    <property type="entry name" value="Glyco_hydro_38_cen_sf"/>
</dbReference>
<dbReference type="STRING" id="1123357.SAMN02745244_00387"/>
<reference evidence="6 7" key="1">
    <citation type="submission" date="2016-11" db="EMBL/GenBank/DDBJ databases">
        <authorList>
            <person name="Jaros S."/>
            <person name="Januszkiewicz K."/>
            <person name="Wedrychowicz H."/>
        </authorList>
    </citation>
    <scope>NUCLEOTIDE SEQUENCE [LARGE SCALE GENOMIC DNA]</scope>
    <source>
        <strain evidence="6 7">DSM 12906</strain>
    </source>
</reference>
<dbReference type="Pfam" id="PF09261">
    <property type="entry name" value="Alpha-mann_mid"/>
    <property type="match status" value="1"/>
</dbReference>
<keyword evidence="7" id="KW-1185">Reference proteome</keyword>
<feature type="domain" description="Glycoside hydrolase family 38 central" evidence="5">
    <location>
        <begin position="534"/>
        <end position="612"/>
    </location>
</feature>
<dbReference type="OrthoDB" id="9772207at2"/>
<dbReference type="PANTHER" id="PTHR46017">
    <property type="entry name" value="ALPHA-MANNOSIDASE 2C1"/>
    <property type="match status" value="1"/>
</dbReference>
<dbReference type="Proteomes" id="UP000184512">
    <property type="component" value="Unassembled WGS sequence"/>
</dbReference>
<organism evidence="6 7">
    <name type="scientific">Tessaracoccus bendigoensis DSM 12906</name>
    <dbReference type="NCBI Taxonomy" id="1123357"/>
    <lineage>
        <taxon>Bacteria</taxon>
        <taxon>Bacillati</taxon>
        <taxon>Actinomycetota</taxon>
        <taxon>Actinomycetes</taxon>
        <taxon>Propionibacteriales</taxon>
        <taxon>Propionibacteriaceae</taxon>
        <taxon>Tessaracoccus</taxon>
    </lineage>
</organism>
<dbReference type="RefSeq" id="WP_073185877.1">
    <property type="nucleotide sequence ID" value="NZ_FQZG01000006.1"/>
</dbReference>
<dbReference type="Gene3D" id="2.70.98.30">
    <property type="entry name" value="Golgi alpha-mannosidase II, domain 4"/>
    <property type="match status" value="1"/>
</dbReference>
<dbReference type="InterPro" id="IPR011682">
    <property type="entry name" value="Glyco_hydro_38_C"/>
</dbReference>
<dbReference type="InterPro" id="IPR028995">
    <property type="entry name" value="Glyco_hydro_57/38_cen_sf"/>
</dbReference>
<gene>
    <name evidence="6" type="ORF">SAMN02745244_00387</name>
</gene>
<protein>
    <submittedName>
        <fullName evidence="6">Alpha-mannosidase</fullName>
    </submittedName>
</protein>
<evidence type="ECO:0000256" key="4">
    <source>
        <dbReference type="ARBA" id="ARBA00023295"/>
    </source>
</evidence>
<keyword evidence="4" id="KW-0326">Glycosidase</keyword>
<dbReference type="InterPro" id="IPR041147">
    <property type="entry name" value="GH38_C"/>
</dbReference>
<evidence type="ECO:0000256" key="1">
    <source>
        <dbReference type="ARBA" id="ARBA00009792"/>
    </source>
</evidence>
<dbReference type="FunFam" id="1.20.1270.50:FF:000004">
    <property type="entry name" value="alpha-mannosidase 2C1 isoform X1"/>
    <property type="match status" value="1"/>
</dbReference>
<dbReference type="InterPro" id="IPR027291">
    <property type="entry name" value="Glyco_hydro_38_N_sf"/>
</dbReference>
<dbReference type="InterPro" id="IPR000602">
    <property type="entry name" value="Glyco_hydro_38_N"/>
</dbReference>
<dbReference type="Gene3D" id="3.20.110.10">
    <property type="entry name" value="Glycoside hydrolase 38, N terminal domain"/>
    <property type="match status" value="1"/>
</dbReference>
<dbReference type="PANTHER" id="PTHR46017:SF1">
    <property type="entry name" value="ALPHA-MANNOSIDASE 2C1"/>
    <property type="match status" value="1"/>
</dbReference>
<dbReference type="SUPFAM" id="SSF88713">
    <property type="entry name" value="Glycoside hydrolase/deacetylase"/>
    <property type="match status" value="1"/>
</dbReference>
<evidence type="ECO:0000313" key="6">
    <source>
        <dbReference type="EMBL" id="SHI45367.1"/>
    </source>
</evidence>
<dbReference type="SUPFAM" id="SSF88688">
    <property type="entry name" value="Families 57/38 glycoside transferase middle domain"/>
    <property type="match status" value="1"/>
</dbReference>
<dbReference type="GO" id="GO:0009313">
    <property type="term" value="P:oligosaccharide catabolic process"/>
    <property type="evidence" value="ECO:0007669"/>
    <property type="project" value="TreeGrafter"/>
</dbReference>
<dbReference type="AlphaFoldDB" id="A0A1M6B9N0"/>
<evidence type="ECO:0000256" key="3">
    <source>
        <dbReference type="ARBA" id="ARBA00022801"/>
    </source>
</evidence>
<dbReference type="GO" id="GO:0030246">
    <property type="term" value="F:carbohydrate binding"/>
    <property type="evidence" value="ECO:0007669"/>
    <property type="project" value="InterPro"/>
</dbReference>
<evidence type="ECO:0000259" key="5">
    <source>
        <dbReference type="SMART" id="SM00872"/>
    </source>
</evidence>
<dbReference type="InterPro" id="IPR011330">
    <property type="entry name" value="Glyco_hydro/deAcase_b/a-brl"/>
</dbReference>
<dbReference type="InterPro" id="IPR054723">
    <property type="entry name" value="Ams1-like_N"/>
</dbReference>
<dbReference type="InterPro" id="IPR015341">
    <property type="entry name" value="Glyco_hydro_38_cen"/>
</dbReference>
<dbReference type="InterPro" id="IPR011013">
    <property type="entry name" value="Gal_mutarotase_sf_dom"/>
</dbReference>
<sequence length="1026" mass="112045">MHDHAPILDGRVTRHLNEKIRPVETTVVAQLNVAIAPLTDAEGSTALGACPGVVGQGEPIPAAEALLLDYEPFEVGSEWGPAWGTSWLRFRATVPPELRDAELELFIDLGGEFESPGFQAEGLAYRADGTIIKAHNPYNKWLPVEPDADGNVEVYLEAAANPVVLGLPPFAPTELGRKTTSGSAPIYQLRRADLVVVNTDVRELIADLQTLRQLAEELPETSERRWEIRRAMDRALDRIDLFDIPATAGAARTELELVLSRPAAASAHTLSAIGHAHIDSAWLWPLRETRRKVARTIANQLNLLKDHPEHIFAFPAAQHAAWLEEDQPDLFAQLKDAIASGGIVPVGGMWVESDANLPGGEAMCRQFLYGRNYYRDKFDHYCPEVWLPDSFGYSGALPQLAKLAGAQWFLTQKISWNQVNKFPHHSFWWEGIDGTRIFTHFPPADTYNSDLSGSNMGHAARNFQDKGRAATSLVPFGWGDGGGGPTREMLGQASRIADLEGSPKVRIEAPRDFFARAEAEHESPGVWVGELYLELHRGTFTSVAEVKSGNRRSEHLLREAELWCATAATRGLMEYPLERFGDLWREVCLYQFHDILPGTCIAWVYDEVLAGHARVAEELETLIGQAQRLLAGEGSDAITFNASPLVRDGVPALAGGPATAPSTRIDTAADGAITLDNGLIRLKVDADGLVTSLFEEATGREVIPTGVRGNLLQIHPDFPNMWDAWDIDPFSFNTATDILGGTPELVEGDGEASVVVNRRFGDSSATQTLTVKADDPRLHVRVDVDWKERDTLLKLGWPIDVHTDHAAFEIEMGHLVRPTHTNTSWDAHRFEVHAHRWLHVGEPGFGVAVANAQTYGWDVTRQARDGGGTYSLVRASLLKGARYPDPRTDVGQHSFSFTIHPGATIEDAVADGYAANLTPRTLTGSPVAALIDVDGPIAVEGVKLAEDGSGDVIVRIYEPYGRRATATLKAGFEAVSAVETDLLEDELVVGNPQQQVAPSAISTPLSDGSVGVALRPFQVATIRWAR</sequence>
<keyword evidence="3" id="KW-0378">Hydrolase</keyword>
<dbReference type="Pfam" id="PF07748">
    <property type="entry name" value="Glyco_hydro_38C"/>
    <property type="match status" value="1"/>
</dbReference>
<evidence type="ECO:0000313" key="7">
    <source>
        <dbReference type="Proteomes" id="UP000184512"/>
    </source>
</evidence>
<dbReference type="Pfam" id="PF22907">
    <property type="entry name" value="Ams1-like_1st"/>
    <property type="match status" value="1"/>
</dbReference>
<dbReference type="GO" id="GO:0004559">
    <property type="term" value="F:alpha-mannosidase activity"/>
    <property type="evidence" value="ECO:0007669"/>
    <property type="project" value="InterPro"/>
</dbReference>
<evidence type="ECO:0000256" key="2">
    <source>
        <dbReference type="ARBA" id="ARBA00022723"/>
    </source>
</evidence>
<dbReference type="Pfam" id="PF01074">
    <property type="entry name" value="Glyco_hydro_38N"/>
    <property type="match status" value="1"/>
</dbReference>
<dbReference type="FunFam" id="3.20.110.10:FF:000002">
    <property type="entry name" value="alpha-mannosidase 2C1 isoform X1"/>
    <property type="match status" value="1"/>
</dbReference>
<dbReference type="SUPFAM" id="SSF74650">
    <property type="entry name" value="Galactose mutarotase-like"/>
    <property type="match status" value="1"/>
</dbReference>
<dbReference type="GO" id="GO:0006013">
    <property type="term" value="P:mannose metabolic process"/>
    <property type="evidence" value="ECO:0007669"/>
    <property type="project" value="InterPro"/>
</dbReference>
<dbReference type="GO" id="GO:0046872">
    <property type="term" value="F:metal ion binding"/>
    <property type="evidence" value="ECO:0007669"/>
    <property type="project" value="UniProtKB-KW"/>
</dbReference>
<dbReference type="Gene3D" id="1.20.1270.50">
    <property type="entry name" value="Glycoside hydrolase family 38, central domain"/>
    <property type="match status" value="1"/>
</dbReference>
<dbReference type="Pfam" id="PF17677">
    <property type="entry name" value="Glyco_hydro38C2"/>
    <property type="match status" value="1"/>
</dbReference>
<comment type="similarity">
    <text evidence="1">Belongs to the glycosyl hydrolase 38 family.</text>
</comment>
<proteinExistence type="inferred from homology"/>
<dbReference type="SMART" id="SM00872">
    <property type="entry name" value="Alpha-mann_mid"/>
    <property type="match status" value="1"/>
</dbReference>
<accession>A0A1M6B9N0</accession>
<dbReference type="CDD" id="cd10789">
    <property type="entry name" value="GH38N_AMII_ER_cytosolic"/>
    <property type="match status" value="1"/>
</dbReference>